<dbReference type="AlphaFoldDB" id="A0AA88HJ20"/>
<reference evidence="2" key="1">
    <citation type="submission" date="2023-07" db="EMBL/GenBank/DDBJ databases">
        <title>Chromosome-level genome assembly of Artemia franciscana.</title>
        <authorList>
            <person name="Jo E."/>
        </authorList>
    </citation>
    <scope>NUCLEOTIDE SEQUENCE</scope>
    <source>
        <tissue evidence="2">Whole body</tissue>
    </source>
</reference>
<keyword evidence="3" id="KW-1185">Reference proteome</keyword>
<proteinExistence type="predicted"/>
<comment type="caution">
    <text evidence="2">The sequence shown here is derived from an EMBL/GenBank/DDBJ whole genome shotgun (WGS) entry which is preliminary data.</text>
</comment>
<keyword evidence="1" id="KW-0472">Membrane</keyword>
<gene>
    <name evidence="2" type="ORF">QYM36_014160</name>
</gene>
<organism evidence="2 3">
    <name type="scientific">Artemia franciscana</name>
    <name type="common">Brine shrimp</name>
    <name type="synonym">Artemia sanfranciscana</name>
    <dbReference type="NCBI Taxonomy" id="6661"/>
    <lineage>
        <taxon>Eukaryota</taxon>
        <taxon>Metazoa</taxon>
        <taxon>Ecdysozoa</taxon>
        <taxon>Arthropoda</taxon>
        <taxon>Crustacea</taxon>
        <taxon>Branchiopoda</taxon>
        <taxon>Anostraca</taxon>
        <taxon>Artemiidae</taxon>
        <taxon>Artemia</taxon>
    </lineage>
</organism>
<feature type="transmembrane region" description="Helical" evidence="1">
    <location>
        <begin position="24"/>
        <end position="48"/>
    </location>
</feature>
<dbReference type="EMBL" id="JAVRJZ010000018">
    <property type="protein sequence ID" value="KAK2708456.1"/>
    <property type="molecule type" value="Genomic_DNA"/>
</dbReference>
<evidence type="ECO:0000313" key="2">
    <source>
        <dbReference type="EMBL" id="KAK2708456.1"/>
    </source>
</evidence>
<keyword evidence="1" id="KW-1133">Transmembrane helix</keyword>
<protein>
    <submittedName>
        <fullName evidence="2">Uncharacterized protein</fullName>
    </submittedName>
</protein>
<feature type="transmembrane region" description="Helical" evidence="1">
    <location>
        <begin position="84"/>
        <end position="101"/>
    </location>
</feature>
<feature type="transmembrane region" description="Helical" evidence="1">
    <location>
        <begin position="113"/>
        <end position="144"/>
    </location>
</feature>
<dbReference type="Proteomes" id="UP001187531">
    <property type="component" value="Unassembled WGS sequence"/>
</dbReference>
<accession>A0AA88HJ20</accession>
<evidence type="ECO:0000256" key="1">
    <source>
        <dbReference type="SAM" id="Phobius"/>
    </source>
</evidence>
<name>A0AA88HJ20_ARTSF</name>
<keyword evidence="1" id="KW-0812">Transmembrane</keyword>
<sequence>MYPNIKLVPLSVQIFFETPLRETYFASSSAIFGDFAVHIGITSGYLVARSLITRMNMFSALDFGSRPAMSNEVLSNGLLKMKPIALFIAVAAVVTRADIFLDSSINNHPDPSWHVLALVNTITTDVFATTLCYSVIPTAIFAVIQAFKPTTFVLTVEKSTIKEPGNCRRKRWAFENAVDGRLSGPNEILKAAADSSPR</sequence>
<evidence type="ECO:0000313" key="3">
    <source>
        <dbReference type="Proteomes" id="UP001187531"/>
    </source>
</evidence>